<keyword evidence="3" id="KW-1185">Reference proteome</keyword>
<dbReference type="AlphaFoldDB" id="A0A1U9KB33"/>
<name>A0A1U9KB33_9BACL</name>
<dbReference type="STRING" id="1471761.B0W44_17570"/>
<accession>A0A1U9KB33</accession>
<dbReference type="Pfam" id="PF13485">
    <property type="entry name" value="Peptidase_MA_2"/>
    <property type="match status" value="1"/>
</dbReference>
<evidence type="ECO:0000313" key="3">
    <source>
        <dbReference type="Proteomes" id="UP000188603"/>
    </source>
</evidence>
<dbReference type="Proteomes" id="UP000188603">
    <property type="component" value="Chromosome"/>
</dbReference>
<sequence length="291" mass="34877">MKQPRFWLVVFFLFVVGSWASSLFNLETLAQPVFREGNQMMENWRFRYMERTESENFSLLHPGERREEAAAVLDVAERIYTQLTADYALPQDQLITIVLFPDRTSMQERFGWHYGQSATGVYYGGVIYLLSPDDWSNAAAIPPLSDINAWKQYFYRQGPLAHELAHYYLDQMANGNFPRWYTEGFAQWIEYELIGYEWLEPHNVLHEEPLYDYDQLSRSFDQLHNQALAYRQSFMWYRYLLEEYGEEKMDELHALMRRRWPFSTAWKAVYGQTEAKLLNEWKQKVKSEEIR</sequence>
<protein>
    <recommendedName>
        <fullName evidence="1">Peptidase MA-like domain-containing protein</fullName>
    </recommendedName>
</protein>
<dbReference type="EMBL" id="CP019699">
    <property type="protein sequence ID" value="AQS57279.1"/>
    <property type="molecule type" value="Genomic_DNA"/>
</dbReference>
<organism evidence="2 3">
    <name type="scientific">Novibacillus thermophilus</name>
    <dbReference type="NCBI Taxonomy" id="1471761"/>
    <lineage>
        <taxon>Bacteria</taxon>
        <taxon>Bacillati</taxon>
        <taxon>Bacillota</taxon>
        <taxon>Bacilli</taxon>
        <taxon>Bacillales</taxon>
        <taxon>Thermoactinomycetaceae</taxon>
        <taxon>Novibacillus</taxon>
    </lineage>
</organism>
<gene>
    <name evidence="2" type="ORF">B0W44_17570</name>
</gene>
<dbReference type="KEGG" id="ntr:B0W44_17570"/>
<proteinExistence type="predicted"/>
<reference evidence="2 3" key="1">
    <citation type="journal article" date="2015" name="Int. J. Syst. Evol. Microbiol.">
        <title>Novibacillus thermophilus gen. nov., sp. nov., a Gram-staining-negative and moderately thermophilic member of the family Thermoactinomycetaceae.</title>
        <authorList>
            <person name="Yang G."/>
            <person name="Chen J."/>
            <person name="Zhou S."/>
        </authorList>
    </citation>
    <scope>NUCLEOTIDE SEQUENCE [LARGE SCALE GENOMIC DNA]</scope>
    <source>
        <strain evidence="2 3">SG-1</strain>
    </source>
</reference>
<evidence type="ECO:0000313" key="2">
    <source>
        <dbReference type="EMBL" id="AQS57279.1"/>
    </source>
</evidence>
<evidence type="ECO:0000259" key="1">
    <source>
        <dbReference type="Pfam" id="PF13485"/>
    </source>
</evidence>
<feature type="domain" description="Peptidase MA-like" evidence="1">
    <location>
        <begin position="157"/>
        <end position="286"/>
    </location>
</feature>
<dbReference type="RefSeq" id="WP_077721149.1">
    <property type="nucleotide sequence ID" value="NZ_CP019699.1"/>
</dbReference>
<dbReference type="OrthoDB" id="9787613at2"/>
<dbReference type="InterPro" id="IPR039568">
    <property type="entry name" value="Peptidase_MA-like_dom"/>
</dbReference>